<keyword evidence="3" id="KW-1185">Reference proteome</keyword>
<keyword evidence="1" id="KW-1133">Transmembrane helix</keyword>
<organism evidence="2 3">
    <name type="scientific">Soonwooa buanensis</name>
    <dbReference type="NCBI Taxonomy" id="619805"/>
    <lineage>
        <taxon>Bacteria</taxon>
        <taxon>Pseudomonadati</taxon>
        <taxon>Bacteroidota</taxon>
        <taxon>Flavobacteriia</taxon>
        <taxon>Flavobacteriales</taxon>
        <taxon>Weeksellaceae</taxon>
        <taxon>Chryseobacterium group</taxon>
        <taxon>Soonwooa</taxon>
    </lineage>
</organism>
<keyword evidence="1" id="KW-0812">Transmembrane</keyword>
<accession>A0A1T5F2U3</accession>
<keyword evidence="1" id="KW-0472">Membrane</keyword>
<evidence type="ECO:0000313" key="3">
    <source>
        <dbReference type="Proteomes" id="UP000191112"/>
    </source>
</evidence>
<proteinExistence type="predicted"/>
<dbReference type="Proteomes" id="UP000191112">
    <property type="component" value="Unassembled WGS sequence"/>
</dbReference>
<evidence type="ECO:0000256" key="1">
    <source>
        <dbReference type="SAM" id="Phobius"/>
    </source>
</evidence>
<evidence type="ECO:0000313" key="2">
    <source>
        <dbReference type="EMBL" id="SKB90471.1"/>
    </source>
</evidence>
<feature type="transmembrane region" description="Helical" evidence="1">
    <location>
        <begin position="12"/>
        <end position="30"/>
    </location>
</feature>
<name>A0A1T5F2U3_9FLAO</name>
<dbReference type="STRING" id="619805.SAMN05660477_01739"/>
<sequence>MESNHFPYSTTLESAFTFGGLFSFFGAYYFRNFGSSYRYYWYS</sequence>
<gene>
    <name evidence="2" type="ORF">SAMN05660477_01739</name>
</gene>
<dbReference type="RefSeq" id="WP_262507647.1">
    <property type="nucleotide sequence ID" value="NZ_FUYZ01000005.1"/>
</dbReference>
<reference evidence="2 3" key="1">
    <citation type="submission" date="2017-02" db="EMBL/GenBank/DDBJ databases">
        <authorList>
            <person name="Peterson S.W."/>
        </authorList>
    </citation>
    <scope>NUCLEOTIDE SEQUENCE [LARGE SCALE GENOMIC DNA]</scope>
    <source>
        <strain evidence="2 3">DSM 22323</strain>
    </source>
</reference>
<dbReference type="EMBL" id="FUYZ01000005">
    <property type="protein sequence ID" value="SKB90471.1"/>
    <property type="molecule type" value="Genomic_DNA"/>
</dbReference>
<dbReference type="AlphaFoldDB" id="A0A1T5F2U3"/>
<protein>
    <submittedName>
        <fullName evidence="2">Uncharacterized protein</fullName>
    </submittedName>
</protein>